<reference evidence="1" key="1">
    <citation type="submission" date="2020-03" db="EMBL/GenBank/DDBJ databases">
        <title>The deep terrestrial virosphere.</title>
        <authorList>
            <person name="Holmfeldt K."/>
            <person name="Nilsson E."/>
            <person name="Simone D."/>
            <person name="Lopez-Fernandez M."/>
            <person name="Wu X."/>
            <person name="de Brujin I."/>
            <person name="Lundin D."/>
            <person name="Andersson A."/>
            <person name="Bertilsson S."/>
            <person name="Dopson M."/>
        </authorList>
    </citation>
    <scope>NUCLEOTIDE SEQUENCE</scope>
    <source>
        <strain evidence="2">MM415A04404</strain>
        <strain evidence="1">MM415B01929</strain>
    </source>
</reference>
<gene>
    <name evidence="2" type="ORF">MM415A04404_0007</name>
    <name evidence="1" type="ORF">MM415B01929_0004</name>
</gene>
<proteinExistence type="predicted"/>
<evidence type="ECO:0000313" key="2">
    <source>
        <dbReference type="EMBL" id="QJA69669.1"/>
    </source>
</evidence>
<name>A0A6M3IFB5_9ZZZZ</name>
<dbReference type="AlphaFoldDB" id="A0A6M3IFB5"/>
<evidence type="ECO:0000313" key="1">
    <source>
        <dbReference type="EMBL" id="QJA56081.1"/>
    </source>
</evidence>
<sequence>MKRIEVEFYDSNFLHGWEGDTNDGLALATTMGYFKSEDDRQITITMAYSDFGLRFAKLTIPKGSIKSIKELRLK</sequence>
<organism evidence="1">
    <name type="scientific">viral metagenome</name>
    <dbReference type="NCBI Taxonomy" id="1070528"/>
    <lineage>
        <taxon>unclassified sequences</taxon>
        <taxon>metagenomes</taxon>
        <taxon>organismal metagenomes</taxon>
    </lineage>
</organism>
<dbReference type="EMBL" id="MT141726">
    <property type="protein sequence ID" value="QJA69669.1"/>
    <property type="molecule type" value="Genomic_DNA"/>
</dbReference>
<dbReference type="EMBL" id="MT141199">
    <property type="protein sequence ID" value="QJA56081.1"/>
    <property type="molecule type" value="Genomic_DNA"/>
</dbReference>
<protein>
    <submittedName>
        <fullName evidence="1">Uncharacterized protein</fullName>
    </submittedName>
</protein>
<accession>A0A6M3IFB5</accession>